<dbReference type="Proteomes" id="UP000664835">
    <property type="component" value="Unassembled WGS sequence"/>
</dbReference>
<protein>
    <recommendedName>
        <fullName evidence="1">UPF0260 protein J3998_04015</fullName>
    </recommendedName>
</protein>
<dbReference type="RefSeq" id="WP_208148175.1">
    <property type="nucleotide sequence ID" value="NZ_JAGETV010000004.1"/>
</dbReference>
<dbReference type="PANTHER" id="PTHR37421">
    <property type="entry name" value="UPF0260 PROTEIN YCGN"/>
    <property type="match status" value="1"/>
</dbReference>
<reference evidence="2 3" key="1">
    <citation type="submission" date="2021-03" db="EMBL/GenBank/DDBJ databases">
        <title>Thiomicrorhabdus sp.nov.,novel sulfur-oxidizing bacteria isolated from coastal sediment.</title>
        <authorList>
            <person name="Liu X."/>
        </authorList>
    </citation>
    <scope>NUCLEOTIDE SEQUENCE [LARGE SCALE GENOMIC DNA]</scope>
    <source>
        <strain evidence="2 3">6S2-11</strain>
    </source>
</reference>
<dbReference type="PIRSF" id="PIRSF006173">
    <property type="entry name" value="UCP006173"/>
    <property type="match status" value="1"/>
</dbReference>
<dbReference type="Pfam" id="PF03692">
    <property type="entry name" value="CxxCxxCC"/>
    <property type="match status" value="1"/>
</dbReference>
<comment type="similarity">
    <text evidence="1">Belongs to the UPF0260 family.</text>
</comment>
<organism evidence="2 3">
    <name type="scientific">Thiomicrorhabdus marina</name>
    <dbReference type="NCBI Taxonomy" id="2818442"/>
    <lineage>
        <taxon>Bacteria</taxon>
        <taxon>Pseudomonadati</taxon>
        <taxon>Pseudomonadota</taxon>
        <taxon>Gammaproteobacteria</taxon>
        <taxon>Thiotrichales</taxon>
        <taxon>Piscirickettsiaceae</taxon>
        <taxon>Thiomicrorhabdus</taxon>
    </lineage>
</organism>
<name>A0ABS3Q335_9GAMM</name>
<dbReference type="HAMAP" id="MF_00676">
    <property type="entry name" value="UPF0260"/>
    <property type="match status" value="1"/>
</dbReference>
<proteinExistence type="inferred from homology"/>
<dbReference type="InterPro" id="IPR008228">
    <property type="entry name" value="UCP006173"/>
</dbReference>
<dbReference type="PANTHER" id="PTHR37421:SF1">
    <property type="entry name" value="UPF0260 PROTEIN YCGN"/>
    <property type="match status" value="1"/>
</dbReference>
<evidence type="ECO:0000256" key="1">
    <source>
        <dbReference type="HAMAP-Rule" id="MF_00676"/>
    </source>
</evidence>
<comment type="caution">
    <text evidence="2">The sequence shown here is derived from an EMBL/GenBank/DDBJ whole genome shotgun (WGS) entry which is preliminary data.</text>
</comment>
<sequence>MTASETSQTQALSDKFWERKTLDEMTDAEWEAVCDGCGLCCLTKLQDEETDEIVYTRVVCPYSDPGTAQCTDYANRSINVPACVQLTRERVAEFDWLPDTCAYRVLHNGLPLPDWHPLLSGNKESVAEAGIGLTAIPVIVDTGDLDYEDYLLNEHEI</sequence>
<keyword evidence="3" id="KW-1185">Reference proteome</keyword>
<dbReference type="InterPro" id="IPR005358">
    <property type="entry name" value="Puta_zinc/iron-chelating_dom"/>
</dbReference>
<dbReference type="NCBIfam" id="NF003501">
    <property type="entry name" value="PRK05170.1-5"/>
    <property type="match status" value="1"/>
</dbReference>
<gene>
    <name evidence="2" type="ORF">J3998_04015</name>
</gene>
<dbReference type="NCBIfam" id="NF003507">
    <property type="entry name" value="PRK05170.2-5"/>
    <property type="match status" value="1"/>
</dbReference>
<dbReference type="EMBL" id="JAGETV010000004">
    <property type="protein sequence ID" value="MBO1926732.1"/>
    <property type="molecule type" value="Genomic_DNA"/>
</dbReference>
<evidence type="ECO:0000313" key="2">
    <source>
        <dbReference type="EMBL" id="MBO1926732.1"/>
    </source>
</evidence>
<accession>A0ABS3Q335</accession>
<evidence type="ECO:0000313" key="3">
    <source>
        <dbReference type="Proteomes" id="UP000664835"/>
    </source>
</evidence>